<organism evidence="1 2">
    <name type="scientific">Trametes sanguinea</name>
    <dbReference type="NCBI Taxonomy" id="158606"/>
    <lineage>
        <taxon>Eukaryota</taxon>
        <taxon>Fungi</taxon>
        <taxon>Dikarya</taxon>
        <taxon>Basidiomycota</taxon>
        <taxon>Agaricomycotina</taxon>
        <taxon>Agaricomycetes</taxon>
        <taxon>Polyporales</taxon>
        <taxon>Polyporaceae</taxon>
        <taxon>Trametes</taxon>
    </lineage>
</organism>
<reference evidence="1" key="1">
    <citation type="submission" date="2022-08" db="EMBL/GenBank/DDBJ databases">
        <title>Genome Sequence of Pycnoporus sanguineus.</title>
        <authorList>
            <person name="Buettner E."/>
        </authorList>
    </citation>
    <scope>NUCLEOTIDE SEQUENCE</scope>
    <source>
        <strain evidence="1">CG-C14</strain>
    </source>
</reference>
<proteinExistence type="predicted"/>
<accession>A0ACC1MGH7</accession>
<evidence type="ECO:0000313" key="1">
    <source>
        <dbReference type="EMBL" id="KAJ2965890.1"/>
    </source>
</evidence>
<name>A0ACC1MGH7_9APHY</name>
<comment type="caution">
    <text evidence="1">The sequence shown here is derived from an EMBL/GenBank/DDBJ whole genome shotgun (WGS) entry which is preliminary data.</text>
</comment>
<evidence type="ECO:0000313" key="2">
    <source>
        <dbReference type="Proteomes" id="UP001144978"/>
    </source>
</evidence>
<sequence length="90" mass="9778">MCVYPIHLPIKLAASPPDLSPRPISRGPYTQQHLPAYAARPRACSLGCGSPPRSPADLWERGIVRTDLALPQFSLVTTPLALQGTGRYRS</sequence>
<gene>
    <name evidence="1" type="ORF">NUW54_g13965</name>
</gene>
<dbReference type="Proteomes" id="UP001144978">
    <property type="component" value="Unassembled WGS sequence"/>
</dbReference>
<dbReference type="EMBL" id="JANSHE010006844">
    <property type="protein sequence ID" value="KAJ2965890.1"/>
    <property type="molecule type" value="Genomic_DNA"/>
</dbReference>
<keyword evidence="2" id="KW-1185">Reference proteome</keyword>
<protein>
    <submittedName>
        <fullName evidence="1">Uncharacterized protein</fullName>
    </submittedName>
</protein>